<dbReference type="PANTHER" id="PTHR31306">
    <property type="entry name" value="ALPHA-1,6-MANNOSYLTRANSFERASE MNN11-RELATED"/>
    <property type="match status" value="1"/>
</dbReference>
<organism evidence="4 5">
    <name type="scientific">Neolecta irregularis (strain DAH-3)</name>
    <dbReference type="NCBI Taxonomy" id="1198029"/>
    <lineage>
        <taxon>Eukaryota</taxon>
        <taxon>Fungi</taxon>
        <taxon>Dikarya</taxon>
        <taxon>Ascomycota</taxon>
        <taxon>Taphrinomycotina</taxon>
        <taxon>Neolectales</taxon>
        <taxon>Neolectaceae</taxon>
        <taxon>Neolecta</taxon>
    </lineage>
</organism>
<protein>
    <submittedName>
        <fullName evidence="4">Putative alpha-1,6-mannosyltransferase MNN10</fullName>
    </submittedName>
</protein>
<dbReference type="AlphaFoldDB" id="A0A1U7LPE3"/>
<accession>A0A1U7LPE3</accession>
<dbReference type="GO" id="GO:0000032">
    <property type="term" value="P:cell wall mannoprotein biosynthetic process"/>
    <property type="evidence" value="ECO:0007669"/>
    <property type="project" value="EnsemblFungi"/>
</dbReference>
<dbReference type="GO" id="GO:0006487">
    <property type="term" value="P:protein N-linked glycosylation"/>
    <property type="evidence" value="ECO:0007669"/>
    <property type="project" value="EnsemblFungi"/>
</dbReference>
<keyword evidence="3 4" id="KW-0808">Transferase</keyword>
<evidence type="ECO:0000256" key="3">
    <source>
        <dbReference type="ARBA" id="ARBA00022679"/>
    </source>
</evidence>
<comment type="caution">
    <text evidence="4">The sequence shown here is derived from an EMBL/GenBank/DDBJ whole genome shotgun (WGS) entry which is preliminary data.</text>
</comment>
<proteinExistence type="inferred from homology"/>
<comment type="similarity">
    <text evidence="1">Belongs to the glycosyltransferase 34 family.</text>
</comment>
<dbReference type="Gene3D" id="3.90.550.10">
    <property type="entry name" value="Spore Coat Polysaccharide Biosynthesis Protein SpsA, Chain A"/>
    <property type="match status" value="1"/>
</dbReference>
<dbReference type="GO" id="GO:0007114">
    <property type="term" value="P:cell budding"/>
    <property type="evidence" value="ECO:0007669"/>
    <property type="project" value="EnsemblFungi"/>
</dbReference>
<dbReference type="GO" id="GO:0000917">
    <property type="term" value="P:division septum assembly"/>
    <property type="evidence" value="ECO:0007669"/>
    <property type="project" value="EnsemblFungi"/>
</dbReference>
<dbReference type="EMBL" id="LXFE01000750">
    <property type="protein sequence ID" value="OLL24536.1"/>
    <property type="molecule type" value="Genomic_DNA"/>
</dbReference>
<dbReference type="GO" id="GO:0000009">
    <property type="term" value="F:alpha-1,6-mannosyltransferase activity"/>
    <property type="evidence" value="ECO:0007669"/>
    <property type="project" value="EnsemblFungi"/>
</dbReference>
<evidence type="ECO:0000256" key="1">
    <source>
        <dbReference type="ARBA" id="ARBA00005664"/>
    </source>
</evidence>
<evidence type="ECO:0000256" key="2">
    <source>
        <dbReference type="ARBA" id="ARBA00022676"/>
    </source>
</evidence>
<dbReference type="InterPro" id="IPR029044">
    <property type="entry name" value="Nucleotide-diphossugar_trans"/>
</dbReference>
<dbReference type="PANTHER" id="PTHR31306:SF5">
    <property type="entry name" value="ALPHA-1,6-MANNOSYLTRANSFERASE MNN10-RELATED"/>
    <property type="match status" value="1"/>
</dbReference>
<dbReference type="OrthoDB" id="407658at2759"/>
<gene>
    <name evidence="4" type="ORF">NEOLI_001886</name>
</gene>
<dbReference type="GO" id="GO:0000136">
    <property type="term" value="C:mannan polymerase complex"/>
    <property type="evidence" value="ECO:0007669"/>
    <property type="project" value="EnsemblFungi"/>
</dbReference>
<sequence length="345" mass="40680">MALSQLFSRHRNSIPLVSASAETVRFLRPSAARIRLKQCLICAMLVVALLRVFGFLSTHSRSSKYVIVLSSNTGGGVMGWKGPQEWQIEKESIQNKKQYAKRHGIGPILQLCLMLSAPGYDLVVRDMKTQKRYQHEWRESWEKVDAIQATMKQFPKAEWFWWLDLNTIIMEPQISLESHIFDHLGEVATQAPPHNPLGLQLSPLTNRSGEINMLVTQDCSGFSLGSFFIRRSEWTEWLLDVWWNPVFYEQMHARWEHNEQDALQHMYVEMPHVQDSLYFLPQRTINSFPSGACSDYWGDKRFFYFENERDFLVNMAGCEYGRNCFEEMRVYRELSRKHHKWWKFR</sequence>
<evidence type="ECO:0000313" key="4">
    <source>
        <dbReference type="EMBL" id="OLL24536.1"/>
    </source>
</evidence>
<dbReference type="STRING" id="1198029.A0A1U7LPE3"/>
<keyword evidence="2 4" id="KW-0328">Glycosyltransferase</keyword>
<dbReference type="Pfam" id="PF05637">
    <property type="entry name" value="Glyco_transf_34"/>
    <property type="match status" value="1"/>
</dbReference>
<keyword evidence="5" id="KW-1185">Reference proteome</keyword>
<dbReference type="Proteomes" id="UP000186594">
    <property type="component" value="Unassembled WGS sequence"/>
</dbReference>
<evidence type="ECO:0000313" key="5">
    <source>
        <dbReference type="Proteomes" id="UP000186594"/>
    </source>
</evidence>
<dbReference type="InterPro" id="IPR008630">
    <property type="entry name" value="Glyco_trans_34"/>
</dbReference>
<dbReference type="OMA" id="GWQKVDI"/>
<reference evidence="4 5" key="1">
    <citation type="submission" date="2016-04" db="EMBL/GenBank/DDBJ databases">
        <title>Evolutionary innovation and constraint leading to complex multicellularity in the Ascomycota.</title>
        <authorList>
            <person name="Cisse O."/>
            <person name="Nguyen A."/>
            <person name="Hewitt D.A."/>
            <person name="Jedd G."/>
            <person name="Stajich J.E."/>
        </authorList>
    </citation>
    <scope>NUCLEOTIDE SEQUENCE [LARGE SCALE GENOMIC DNA]</scope>
    <source>
        <strain evidence="4 5">DAH-3</strain>
    </source>
</reference>
<name>A0A1U7LPE3_NEOID</name>